<name>A0A1M5G2Y8_9SPHI</name>
<dbReference type="Pfam" id="PF14322">
    <property type="entry name" value="SusD-like_3"/>
    <property type="match status" value="1"/>
</dbReference>
<dbReference type="Pfam" id="PF07980">
    <property type="entry name" value="SusD_RagB"/>
    <property type="match status" value="1"/>
</dbReference>
<evidence type="ECO:0000256" key="5">
    <source>
        <dbReference type="ARBA" id="ARBA00023237"/>
    </source>
</evidence>
<dbReference type="InterPro" id="IPR012944">
    <property type="entry name" value="SusD_RagB_dom"/>
</dbReference>
<dbReference type="GO" id="GO:0009279">
    <property type="term" value="C:cell outer membrane"/>
    <property type="evidence" value="ECO:0007669"/>
    <property type="project" value="UniProtKB-SubCell"/>
</dbReference>
<dbReference type="OrthoDB" id="5694214at2"/>
<feature type="domain" description="SusD-like N-terminal" evidence="7">
    <location>
        <begin position="34"/>
        <end position="221"/>
    </location>
</feature>
<dbReference type="InterPro" id="IPR033985">
    <property type="entry name" value="SusD-like_N"/>
</dbReference>
<evidence type="ECO:0000256" key="3">
    <source>
        <dbReference type="ARBA" id="ARBA00022729"/>
    </source>
</evidence>
<evidence type="ECO:0000256" key="1">
    <source>
        <dbReference type="ARBA" id="ARBA00004442"/>
    </source>
</evidence>
<evidence type="ECO:0000313" key="8">
    <source>
        <dbReference type="EMBL" id="SHF97802.1"/>
    </source>
</evidence>
<evidence type="ECO:0000259" key="7">
    <source>
        <dbReference type="Pfam" id="PF14322"/>
    </source>
</evidence>
<dbReference type="Proteomes" id="UP000184287">
    <property type="component" value="Unassembled WGS sequence"/>
</dbReference>
<keyword evidence="5" id="KW-0998">Cell outer membrane</keyword>
<accession>A0A1M5G2Y8</accession>
<dbReference type="Gene3D" id="1.25.40.390">
    <property type="match status" value="1"/>
</dbReference>
<dbReference type="AlphaFoldDB" id="A0A1M5G2Y8"/>
<evidence type="ECO:0000313" key="9">
    <source>
        <dbReference type="Proteomes" id="UP000184287"/>
    </source>
</evidence>
<dbReference type="CDD" id="cd08977">
    <property type="entry name" value="SusD"/>
    <property type="match status" value="1"/>
</dbReference>
<comment type="similarity">
    <text evidence="2">Belongs to the SusD family.</text>
</comment>
<protein>
    <submittedName>
        <fullName evidence="8">Starch-binding associating with outer membrane</fullName>
    </submittedName>
</protein>
<dbReference type="EMBL" id="FQUQ01000004">
    <property type="protein sequence ID" value="SHF97802.1"/>
    <property type="molecule type" value="Genomic_DNA"/>
</dbReference>
<dbReference type="PROSITE" id="PS51257">
    <property type="entry name" value="PROKAR_LIPOPROTEIN"/>
    <property type="match status" value="1"/>
</dbReference>
<keyword evidence="9" id="KW-1185">Reference proteome</keyword>
<evidence type="ECO:0000259" key="6">
    <source>
        <dbReference type="Pfam" id="PF07980"/>
    </source>
</evidence>
<sequence>MKKITILLAVMVLMTTVSCKKFLQEDPYDFISKDKFYKTEADANAALNGVISIMQLQQYYGRTVWVVNDLTGDQMKVGLPQTNRPELYSQTYTSTNGEISNWWNNSYVLINRANDVIGNVEGGPIAEAAKNNLLGNARFLRALAYFDLVRSFGEVPLLLKATEGTDDLRPSRSPLKSVYDQIVLDLKFAEANCVTEDKIPAASKGRVSSGAASALLAKVYLTRASGAAAVATDYQDALTACNRVIAVSPAVYTLLPFADVFNPDKKAANKEEIFTVQFGLAPSVGTITPRMHLPKAVAPFDGNEAFYVENAFALSYAATDLRKAATIGAVPNTANFYYLKFTDPSRQGNSARNNWVILRYADVLLMQSEAMNQINSADLNKFNGINAVRNRAGLLPLSMVTTPGKEEFITALVDERGWEFAAEGQRRYDLLRLGRMKQQQLKLHNIVLDDKYLLMPVPETERTLNPNLSQNTGF</sequence>
<feature type="domain" description="RagB/SusD" evidence="6">
    <location>
        <begin position="332"/>
        <end position="473"/>
    </location>
</feature>
<dbReference type="RefSeq" id="WP_084529083.1">
    <property type="nucleotide sequence ID" value="NZ_FQUQ01000004.1"/>
</dbReference>
<organism evidence="8 9">
    <name type="scientific">Pedobacter caeni</name>
    <dbReference type="NCBI Taxonomy" id="288992"/>
    <lineage>
        <taxon>Bacteria</taxon>
        <taxon>Pseudomonadati</taxon>
        <taxon>Bacteroidota</taxon>
        <taxon>Sphingobacteriia</taxon>
        <taxon>Sphingobacteriales</taxon>
        <taxon>Sphingobacteriaceae</taxon>
        <taxon>Pedobacter</taxon>
    </lineage>
</organism>
<gene>
    <name evidence="8" type="ORF">SAMN04488522_10422</name>
</gene>
<dbReference type="SUPFAM" id="SSF48452">
    <property type="entry name" value="TPR-like"/>
    <property type="match status" value="1"/>
</dbReference>
<reference evidence="9" key="1">
    <citation type="submission" date="2016-11" db="EMBL/GenBank/DDBJ databases">
        <authorList>
            <person name="Varghese N."/>
            <person name="Submissions S."/>
        </authorList>
    </citation>
    <scope>NUCLEOTIDE SEQUENCE [LARGE SCALE GENOMIC DNA]</scope>
    <source>
        <strain evidence="9">DSM 16990</strain>
    </source>
</reference>
<comment type="subcellular location">
    <subcellularLocation>
        <location evidence="1">Cell outer membrane</location>
    </subcellularLocation>
</comment>
<keyword evidence="4" id="KW-0472">Membrane</keyword>
<dbReference type="STRING" id="288992.SAMN04488522_10422"/>
<evidence type="ECO:0000256" key="4">
    <source>
        <dbReference type="ARBA" id="ARBA00023136"/>
    </source>
</evidence>
<dbReference type="InterPro" id="IPR011990">
    <property type="entry name" value="TPR-like_helical_dom_sf"/>
</dbReference>
<proteinExistence type="inferred from homology"/>
<keyword evidence="3" id="KW-0732">Signal</keyword>
<evidence type="ECO:0000256" key="2">
    <source>
        <dbReference type="ARBA" id="ARBA00006275"/>
    </source>
</evidence>